<sequence length="114" mass="13219">MSNIILFTDRYRYFLYGGSADMRKSFAGLCGIVINEMHMTITDNDIFVFLNKDKTHMKILLHEHNGFTMLYRKLDKGRFDLLMQEGGNNAVALNASDLLSILKGLSFHKYRQYT</sequence>
<dbReference type="EMBL" id="CP095855">
    <property type="protein sequence ID" value="UPK69710.1"/>
    <property type="molecule type" value="Genomic_DNA"/>
</dbReference>
<gene>
    <name evidence="2" type="primary">tnpB</name>
    <name evidence="3" type="ORF">MYF79_00215</name>
    <name evidence="1" type="ORF">MYF79_24170</name>
    <name evidence="2" type="ORF">MYF79_31235</name>
</gene>
<organism evidence="2 4">
    <name type="scientific">Chitinophaga filiformis</name>
    <name type="common">Myxococcus filiformis</name>
    <name type="synonym">Flexibacter filiformis</name>
    <dbReference type="NCBI Taxonomy" id="104663"/>
    <lineage>
        <taxon>Bacteria</taxon>
        <taxon>Pseudomonadati</taxon>
        <taxon>Bacteroidota</taxon>
        <taxon>Chitinophagia</taxon>
        <taxon>Chitinophagales</taxon>
        <taxon>Chitinophagaceae</taxon>
        <taxon>Chitinophaga</taxon>
    </lineage>
</organism>
<evidence type="ECO:0000313" key="4">
    <source>
        <dbReference type="Proteomes" id="UP000830198"/>
    </source>
</evidence>
<dbReference type="EMBL" id="CP095855">
    <property type="protein sequence ID" value="UPK68052.1"/>
    <property type="molecule type" value="Genomic_DNA"/>
</dbReference>
<dbReference type="EMBL" id="CP095855">
    <property type="protein sequence ID" value="UPK69439.1"/>
    <property type="molecule type" value="Genomic_DNA"/>
</dbReference>
<dbReference type="NCBIfam" id="NF033819">
    <property type="entry name" value="IS66_TnpB"/>
    <property type="match status" value="1"/>
</dbReference>
<proteinExistence type="predicted"/>
<dbReference type="PANTHER" id="PTHR36455">
    <property type="match status" value="1"/>
</dbReference>
<dbReference type="PANTHER" id="PTHR36455:SF1">
    <property type="entry name" value="BLR8292 PROTEIN"/>
    <property type="match status" value="1"/>
</dbReference>
<evidence type="ECO:0000313" key="3">
    <source>
        <dbReference type="EMBL" id="UPK69710.1"/>
    </source>
</evidence>
<evidence type="ECO:0000313" key="1">
    <source>
        <dbReference type="EMBL" id="UPK68052.1"/>
    </source>
</evidence>
<accession>A0ABY4I035</accession>
<reference evidence="2 4" key="1">
    <citation type="submission" date="2022-04" db="EMBL/GenBank/DDBJ databases">
        <title>The arsenic-methylating capacity of Chitinophaga filiformis YT5 during chitin decomposition.</title>
        <authorList>
            <person name="Chen G."/>
            <person name="Liang Y."/>
        </authorList>
    </citation>
    <scope>NUCLEOTIDE SEQUENCE [LARGE SCALE GENOMIC DNA]</scope>
    <source>
        <strain evidence="2 4">YT5</strain>
    </source>
</reference>
<evidence type="ECO:0000313" key="2">
    <source>
        <dbReference type="EMBL" id="UPK69439.1"/>
    </source>
</evidence>
<keyword evidence="4" id="KW-1185">Reference proteome</keyword>
<protein>
    <submittedName>
        <fullName evidence="2">IS66 family insertion sequence element accessory protein TnpB</fullName>
    </submittedName>
</protein>
<dbReference type="RefSeq" id="WP_247810393.1">
    <property type="nucleotide sequence ID" value="NZ_CP095855.1"/>
</dbReference>
<dbReference type="Pfam" id="PF05717">
    <property type="entry name" value="TnpB_IS66"/>
    <property type="match status" value="1"/>
</dbReference>
<name>A0ABY4I035_CHIFI</name>
<dbReference type="Proteomes" id="UP000830198">
    <property type="component" value="Chromosome"/>
</dbReference>
<dbReference type="InterPro" id="IPR008878">
    <property type="entry name" value="Transposase_IS66_Orf2"/>
</dbReference>